<organism evidence="1 2">
    <name type="scientific">Mycobacterium paraense</name>
    <dbReference type="NCBI Taxonomy" id="767916"/>
    <lineage>
        <taxon>Bacteria</taxon>
        <taxon>Bacillati</taxon>
        <taxon>Actinomycetota</taxon>
        <taxon>Actinomycetes</taxon>
        <taxon>Mycobacteriales</taxon>
        <taxon>Mycobacteriaceae</taxon>
        <taxon>Mycobacterium</taxon>
        <taxon>Mycobacterium simiae complex</taxon>
    </lineage>
</organism>
<accession>A0A1X2AR72</accession>
<dbReference type="OrthoDB" id="4277148at2"/>
<evidence type="ECO:0000313" key="2">
    <source>
        <dbReference type="Proteomes" id="UP000193285"/>
    </source>
</evidence>
<protein>
    <submittedName>
        <fullName evidence="1">Uncharacterized protein</fullName>
    </submittedName>
</protein>
<dbReference type="AlphaFoldDB" id="A0A1X2AR72"/>
<sequence>MIELSEQQIIDGVADRLTSKYPSVSGETVTAVVRDVHARFEGRPVREYVPLLVERFAGQEVELLATRTTLEQAVAV</sequence>
<proteinExistence type="predicted"/>
<dbReference type="Gene3D" id="1.10.8.1060">
    <property type="entry name" value="Corynebacterium glutamicum thioredoxin-dependent arsenate reductase, N-terminal domain"/>
    <property type="match status" value="1"/>
</dbReference>
<dbReference type="Proteomes" id="UP000193285">
    <property type="component" value="Unassembled WGS sequence"/>
</dbReference>
<evidence type="ECO:0000313" key="1">
    <source>
        <dbReference type="EMBL" id="ORW53796.1"/>
    </source>
</evidence>
<dbReference type="EMBL" id="LQPN01000006">
    <property type="protein sequence ID" value="ORW53796.1"/>
    <property type="molecule type" value="Genomic_DNA"/>
</dbReference>
<comment type="caution">
    <text evidence="1">The sequence shown here is derived from an EMBL/GenBank/DDBJ whole genome shotgun (WGS) entry which is preliminary data.</text>
</comment>
<dbReference type="RefSeq" id="WP_085176685.1">
    <property type="nucleotide sequence ID" value="NZ_JACKVQ010000006.1"/>
</dbReference>
<name>A0A1X2AR72_9MYCO</name>
<gene>
    <name evidence="1" type="ORF">AWB90_01440</name>
</gene>
<reference evidence="1 2" key="1">
    <citation type="journal article" date="2015" name="Emerg. Microbes Infect.">
        <title>Characterization of 17 strains belonging to the Mycobacterium simiae complex and description of Mycobacterium paraense sp. nov.</title>
        <authorList>
            <person name="Fusco da Costa A.R."/>
            <person name="Fedrizzi T."/>
            <person name="Lopes M.L."/>
            <person name="Pecorari M."/>
            <person name="Oliveira da Costa W.L."/>
            <person name="Giacobazzi E."/>
            <person name="da Costa Bahia J.R."/>
            <person name="De Sanctis V."/>
            <person name="Batista Lima K.V."/>
            <person name="Bertorelli R."/>
            <person name="Grottola A."/>
            <person name="Fabio A."/>
            <person name="Mariottini A."/>
            <person name="Ferretti P."/>
            <person name="Di Leva F."/>
            <person name="Fregni Serpini G."/>
            <person name="Tagliazucchi S."/>
            <person name="Rumpianesi F."/>
            <person name="Jousson O."/>
            <person name="Segata N."/>
            <person name="Tortoli E."/>
        </authorList>
    </citation>
    <scope>NUCLEOTIDE SEQUENCE [LARGE SCALE GENOMIC DNA]</scope>
    <source>
        <strain evidence="1 2">IEC33</strain>
    </source>
</reference>
<dbReference type="NCBIfam" id="NF046112">
    <property type="entry name" value="MSMEG_6209_Nter"/>
    <property type="match status" value="1"/>
</dbReference>